<evidence type="ECO:0000256" key="9">
    <source>
        <dbReference type="ARBA" id="ARBA00023170"/>
    </source>
</evidence>
<keyword evidence="13" id="KW-1185">Reference proteome</keyword>
<evidence type="ECO:0000256" key="8">
    <source>
        <dbReference type="ARBA" id="ARBA00023163"/>
    </source>
</evidence>
<accession>A0A0K0FXQ6</accession>
<evidence type="ECO:0000259" key="12">
    <source>
        <dbReference type="PROSITE" id="PS51843"/>
    </source>
</evidence>
<dbReference type="PROSITE" id="PS51030">
    <property type="entry name" value="NUCLEAR_REC_DBD_2"/>
    <property type="match status" value="1"/>
</dbReference>
<evidence type="ECO:0000256" key="6">
    <source>
        <dbReference type="ARBA" id="ARBA00023015"/>
    </source>
</evidence>
<dbReference type="PRINTS" id="PR00047">
    <property type="entry name" value="STROIDFINGER"/>
</dbReference>
<evidence type="ECO:0000256" key="2">
    <source>
        <dbReference type="ARBA" id="ARBA00005993"/>
    </source>
</evidence>
<evidence type="ECO:0000256" key="3">
    <source>
        <dbReference type="ARBA" id="ARBA00022723"/>
    </source>
</evidence>
<dbReference type="SMART" id="SM00430">
    <property type="entry name" value="HOLI"/>
    <property type="match status" value="1"/>
</dbReference>
<dbReference type="InterPro" id="IPR013088">
    <property type="entry name" value="Znf_NHR/GATA"/>
</dbReference>
<dbReference type="PROSITE" id="PS51843">
    <property type="entry name" value="NR_LBD"/>
    <property type="match status" value="1"/>
</dbReference>
<evidence type="ECO:0000313" key="14">
    <source>
        <dbReference type="WBParaSite" id="SVE_1723200.1"/>
    </source>
</evidence>
<proteinExistence type="inferred from homology"/>
<keyword evidence="5" id="KW-0862">Zinc</keyword>
<keyword evidence="3" id="KW-0479">Metal-binding</keyword>
<dbReference type="SUPFAM" id="SSF57716">
    <property type="entry name" value="Glucocorticoid receptor-like (DNA-binding domain)"/>
    <property type="match status" value="1"/>
</dbReference>
<keyword evidence="9" id="KW-0675">Receptor</keyword>
<keyword evidence="4" id="KW-0863">Zinc-finger</keyword>
<keyword evidence="8" id="KW-0804">Transcription</keyword>
<dbReference type="SMART" id="SM00399">
    <property type="entry name" value="ZnF_C4"/>
    <property type="match status" value="1"/>
</dbReference>
<dbReference type="AlphaFoldDB" id="A0A0K0FXQ6"/>
<evidence type="ECO:0000256" key="10">
    <source>
        <dbReference type="ARBA" id="ARBA00023242"/>
    </source>
</evidence>
<dbReference type="InterPro" id="IPR035500">
    <property type="entry name" value="NHR-like_dom_sf"/>
</dbReference>
<sequence>MNSKRTIKEFSNNIIPKRSTIFIDNGSLKKYEIIREIPTTFNYDYLPKYSRNTVPVKRIFQILDTSINDNNTKNVSKCLICEAPSSGFHFNAPSCSACAAYFRRTVTLKRVYACQQNNNCKVFYALRAICKACRYKKCLEAGMDRNAVQPRRECNFGRRKFAYRTKIIETTDHVEIGNLDGEVHSGKVSEEIFIKVKDPNVNATMSNSNMYFMSQDIIFNEKNNNINEYSICYDNKITTIPKVEYYNNLQKHSDNFSDKGISNIQTSSKIAQCNNQNYLDNTIPCTPNNYFDTGSSTNQKSFSLINDLMEEEKKTRERRRILFCSKSKFDELFREKDSLIAFTSVDIRPMKFSRIRKELRSMVLIIYEWTRSRTFWKCLSVKDQICLLKRTILYHIILDPAYLTAKIGYPSKFIMSNGMYVSINPDKNIEGWEDEPEISSNMKKNLYVSLMKQVVDTLVQPLIDLNITSVELIFLKALVSWKNSGLHVLSSEATRLLEKETEEIFTELYKHYEIQGMNEDDISIRMGNILLLAGNIYTLGMYTIESHVKISFFDLWELDSMILRLFKD</sequence>
<dbReference type="Gene3D" id="3.30.50.10">
    <property type="entry name" value="Erythroid Transcription Factor GATA-1, subunit A"/>
    <property type="match status" value="1"/>
</dbReference>
<dbReference type="SUPFAM" id="SSF48508">
    <property type="entry name" value="Nuclear receptor ligand-binding domain"/>
    <property type="match status" value="1"/>
</dbReference>
<dbReference type="STRING" id="75913.A0A0K0FXQ6"/>
<dbReference type="Pfam" id="PF00104">
    <property type="entry name" value="Hormone_recep"/>
    <property type="match status" value="1"/>
</dbReference>
<dbReference type="GO" id="GO:0005634">
    <property type="term" value="C:nucleus"/>
    <property type="evidence" value="ECO:0007669"/>
    <property type="project" value="UniProtKB-SubCell"/>
</dbReference>
<feature type="domain" description="Nuclear receptor" evidence="11">
    <location>
        <begin position="75"/>
        <end position="150"/>
    </location>
</feature>
<dbReference type="PANTHER" id="PTHR46397">
    <property type="entry name" value="NUCLEAR HORMONE RECEPTOR FAMILY-RELATED"/>
    <property type="match status" value="1"/>
</dbReference>
<dbReference type="InterPro" id="IPR000536">
    <property type="entry name" value="Nucl_hrmn_rcpt_lig-bd"/>
</dbReference>
<dbReference type="WBParaSite" id="SVE_1723200.1">
    <property type="protein sequence ID" value="SVE_1723200.1"/>
    <property type="gene ID" value="SVE_1723200"/>
</dbReference>
<name>A0A0K0FXQ6_STRVS</name>
<dbReference type="InterPro" id="IPR001628">
    <property type="entry name" value="Znf_hrmn_rcpt"/>
</dbReference>
<evidence type="ECO:0000256" key="7">
    <source>
        <dbReference type="ARBA" id="ARBA00023125"/>
    </source>
</evidence>
<dbReference type="GO" id="GO:0008270">
    <property type="term" value="F:zinc ion binding"/>
    <property type="evidence" value="ECO:0007669"/>
    <property type="project" value="UniProtKB-KW"/>
</dbReference>
<comment type="similarity">
    <text evidence="2">Belongs to the nuclear hormone receptor family.</text>
</comment>
<comment type="subcellular location">
    <subcellularLocation>
        <location evidence="1">Nucleus</location>
    </subcellularLocation>
</comment>
<dbReference type="PANTHER" id="PTHR46397:SF5">
    <property type="entry name" value="NUCLEAR HORMONE RECEPTOR FAMILY MEMBER NHR-20"/>
    <property type="match status" value="1"/>
</dbReference>
<evidence type="ECO:0000256" key="1">
    <source>
        <dbReference type="ARBA" id="ARBA00004123"/>
    </source>
</evidence>
<evidence type="ECO:0000256" key="5">
    <source>
        <dbReference type="ARBA" id="ARBA00022833"/>
    </source>
</evidence>
<dbReference type="CDD" id="cd06960">
    <property type="entry name" value="NR_DBD_HNF4A"/>
    <property type="match status" value="1"/>
</dbReference>
<keyword evidence="10" id="KW-0539">Nucleus</keyword>
<organism evidence="13 14">
    <name type="scientific">Strongyloides venezuelensis</name>
    <name type="common">Threadworm</name>
    <dbReference type="NCBI Taxonomy" id="75913"/>
    <lineage>
        <taxon>Eukaryota</taxon>
        <taxon>Metazoa</taxon>
        <taxon>Ecdysozoa</taxon>
        <taxon>Nematoda</taxon>
        <taxon>Chromadorea</taxon>
        <taxon>Rhabditida</taxon>
        <taxon>Tylenchina</taxon>
        <taxon>Panagrolaimomorpha</taxon>
        <taxon>Strongyloidoidea</taxon>
        <taxon>Strongyloididae</taxon>
        <taxon>Strongyloides</taxon>
    </lineage>
</organism>
<dbReference type="Gene3D" id="1.10.565.10">
    <property type="entry name" value="Retinoid X Receptor"/>
    <property type="match status" value="1"/>
</dbReference>
<keyword evidence="7" id="KW-0238">DNA-binding</keyword>
<feature type="domain" description="NR LBD" evidence="12">
    <location>
        <begin position="300"/>
        <end position="568"/>
    </location>
</feature>
<dbReference type="Proteomes" id="UP000035680">
    <property type="component" value="Unassembled WGS sequence"/>
</dbReference>
<evidence type="ECO:0000256" key="4">
    <source>
        <dbReference type="ARBA" id="ARBA00022771"/>
    </source>
</evidence>
<dbReference type="GO" id="GO:0000978">
    <property type="term" value="F:RNA polymerase II cis-regulatory region sequence-specific DNA binding"/>
    <property type="evidence" value="ECO:0007669"/>
    <property type="project" value="InterPro"/>
</dbReference>
<keyword evidence="6" id="KW-0805">Transcription regulation</keyword>
<evidence type="ECO:0000313" key="13">
    <source>
        <dbReference type="Proteomes" id="UP000035680"/>
    </source>
</evidence>
<reference evidence="13" key="1">
    <citation type="submission" date="2014-07" db="EMBL/GenBank/DDBJ databases">
        <authorList>
            <person name="Martin A.A"/>
            <person name="De Silva N."/>
        </authorList>
    </citation>
    <scope>NUCLEOTIDE SEQUENCE</scope>
</reference>
<protein>
    <submittedName>
        <fullName evidence="14">Nuclear receptor domain-containing protein</fullName>
    </submittedName>
</protein>
<evidence type="ECO:0000259" key="11">
    <source>
        <dbReference type="PROSITE" id="PS51030"/>
    </source>
</evidence>
<reference evidence="14" key="2">
    <citation type="submission" date="2015-08" db="UniProtKB">
        <authorList>
            <consortium name="WormBaseParasite"/>
        </authorList>
    </citation>
    <scope>IDENTIFICATION</scope>
</reference>
<dbReference type="GO" id="GO:0003700">
    <property type="term" value="F:DNA-binding transcription factor activity"/>
    <property type="evidence" value="ECO:0007669"/>
    <property type="project" value="InterPro"/>
</dbReference>
<dbReference type="Pfam" id="PF00105">
    <property type="entry name" value="zf-C4"/>
    <property type="match status" value="1"/>
</dbReference>
<dbReference type="InterPro" id="IPR049636">
    <property type="entry name" value="HNF4-like_DBD"/>
</dbReference>